<comment type="caution">
    <text evidence="3">The sequence shown here is derived from an EMBL/GenBank/DDBJ whole genome shotgun (WGS) entry which is preliminary data.</text>
</comment>
<protein>
    <submittedName>
        <fullName evidence="3">GIY-YIG nuclease family protein</fullName>
    </submittedName>
</protein>
<organism evidence="3 4">
    <name type="scientific">Sphingomonas baiyangensis</name>
    <dbReference type="NCBI Taxonomy" id="2572576"/>
    <lineage>
        <taxon>Bacteria</taxon>
        <taxon>Pseudomonadati</taxon>
        <taxon>Pseudomonadota</taxon>
        <taxon>Alphaproteobacteria</taxon>
        <taxon>Sphingomonadales</taxon>
        <taxon>Sphingomonadaceae</taxon>
        <taxon>Sphingomonas</taxon>
    </lineage>
</organism>
<dbReference type="AlphaFoldDB" id="A0A4U1L9H8"/>
<dbReference type="PANTHER" id="PTHR34477">
    <property type="entry name" value="UPF0213 PROTEIN YHBQ"/>
    <property type="match status" value="1"/>
</dbReference>
<evidence type="ECO:0000313" key="3">
    <source>
        <dbReference type="EMBL" id="TKD53085.1"/>
    </source>
</evidence>
<dbReference type="InterPro" id="IPR035901">
    <property type="entry name" value="GIY-YIG_endonuc_sf"/>
</dbReference>
<proteinExistence type="inferred from homology"/>
<name>A0A4U1L9H8_9SPHN</name>
<reference evidence="3 4" key="1">
    <citation type="submission" date="2019-04" db="EMBL/GenBank/DDBJ databases">
        <authorList>
            <person name="Yang Y."/>
            <person name="Wei D."/>
        </authorList>
    </citation>
    <scope>NUCLEOTIDE SEQUENCE [LARGE SCALE GENOMIC DNA]</scope>
    <source>
        <strain evidence="3 4">L-1-4w-11</strain>
    </source>
</reference>
<dbReference type="CDD" id="cd10448">
    <property type="entry name" value="GIY-YIG_unchar_3"/>
    <property type="match status" value="1"/>
</dbReference>
<dbReference type="PROSITE" id="PS50164">
    <property type="entry name" value="GIY_YIG"/>
    <property type="match status" value="1"/>
</dbReference>
<dbReference type="Proteomes" id="UP000309138">
    <property type="component" value="Unassembled WGS sequence"/>
</dbReference>
<dbReference type="RefSeq" id="WP_136941505.1">
    <property type="nucleotide sequence ID" value="NZ_SWKR01000001.1"/>
</dbReference>
<accession>A0A4U1L9H8</accession>
<dbReference type="InterPro" id="IPR000305">
    <property type="entry name" value="GIY-YIG_endonuc"/>
</dbReference>
<evidence type="ECO:0000313" key="4">
    <source>
        <dbReference type="Proteomes" id="UP000309138"/>
    </source>
</evidence>
<keyword evidence="4" id="KW-1185">Reference proteome</keyword>
<dbReference type="PANTHER" id="PTHR34477:SF5">
    <property type="entry name" value="BSL5627 PROTEIN"/>
    <property type="match status" value="1"/>
</dbReference>
<gene>
    <name evidence="3" type="ORF">FBR43_01720</name>
</gene>
<comment type="similarity">
    <text evidence="1">Belongs to the UPF0213 family.</text>
</comment>
<evidence type="ECO:0000259" key="2">
    <source>
        <dbReference type="PROSITE" id="PS50164"/>
    </source>
</evidence>
<dbReference type="SUPFAM" id="SSF82771">
    <property type="entry name" value="GIY-YIG endonuclease"/>
    <property type="match status" value="1"/>
</dbReference>
<dbReference type="OrthoDB" id="287318at2"/>
<dbReference type="EMBL" id="SWKR01000001">
    <property type="protein sequence ID" value="TKD53085.1"/>
    <property type="molecule type" value="Genomic_DNA"/>
</dbReference>
<sequence>MAAKRRGMTYVGVTAHLAARINQHRSDRGSAYCRRYGIRTLVHVETFDDIVFAIAREKAIKAWKREWKIALIERDNPGWDDLFDRIM</sequence>
<evidence type="ECO:0000256" key="1">
    <source>
        <dbReference type="ARBA" id="ARBA00007435"/>
    </source>
</evidence>
<dbReference type="Gene3D" id="3.40.1440.10">
    <property type="entry name" value="GIY-YIG endonuclease"/>
    <property type="match status" value="1"/>
</dbReference>
<dbReference type="InterPro" id="IPR050190">
    <property type="entry name" value="UPF0213_domain"/>
</dbReference>
<dbReference type="Pfam" id="PF01541">
    <property type="entry name" value="GIY-YIG"/>
    <property type="match status" value="1"/>
</dbReference>
<feature type="domain" description="GIY-YIG" evidence="2">
    <location>
        <begin position="1"/>
        <end position="70"/>
    </location>
</feature>